<dbReference type="PIRSF" id="PIRSF016202">
    <property type="entry name" value="PH1107"/>
    <property type="match status" value="1"/>
</dbReference>
<comment type="similarity">
    <text evidence="3">Belongs to the glycosyl hydrolase 130 family.</text>
</comment>
<evidence type="ECO:0000313" key="5">
    <source>
        <dbReference type="Proteomes" id="UP000095594"/>
    </source>
</evidence>
<keyword evidence="2" id="KW-0808">Transferase</keyword>
<evidence type="ECO:0000256" key="2">
    <source>
        <dbReference type="ARBA" id="ARBA00022679"/>
    </source>
</evidence>
<dbReference type="CDD" id="cd08993">
    <property type="entry name" value="GH130"/>
    <property type="match status" value="1"/>
</dbReference>
<dbReference type="Pfam" id="PF04041">
    <property type="entry name" value="Glyco_hydro_130"/>
    <property type="match status" value="1"/>
</dbReference>
<dbReference type="AlphaFoldDB" id="A0A174C420"/>
<evidence type="ECO:0000256" key="1">
    <source>
        <dbReference type="ARBA" id="ARBA00022676"/>
    </source>
</evidence>
<accession>A0A174C420</accession>
<evidence type="ECO:0000256" key="3">
    <source>
        <dbReference type="ARBA" id="ARBA00024356"/>
    </source>
</evidence>
<dbReference type="PANTHER" id="PTHR34106:SF1">
    <property type="entry name" value="1,4-BETA-MANNOSYL-N-ACETYLGLUCOSAMINE PHOSPHORYLASE"/>
    <property type="match status" value="1"/>
</dbReference>
<dbReference type="InterPro" id="IPR007184">
    <property type="entry name" value="Mannoside_phosphorylase"/>
</dbReference>
<dbReference type="Proteomes" id="UP000095594">
    <property type="component" value="Unassembled WGS sequence"/>
</dbReference>
<dbReference type="SUPFAM" id="SSF75005">
    <property type="entry name" value="Arabinanase/levansucrase/invertase"/>
    <property type="match status" value="1"/>
</dbReference>
<dbReference type="OrthoDB" id="9759709at2"/>
<keyword evidence="1" id="KW-0328">Glycosyltransferase</keyword>
<name>A0A174C420_9CLOT</name>
<dbReference type="RefSeq" id="WP_055264395.1">
    <property type="nucleotide sequence ID" value="NZ_CABIXQ010000005.1"/>
</dbReference>
<dbReference type="GO" id="GO:0016757">
    <property type="term" value="F:glycosyltransferase activity"/>
    <property type="evidence" value="ECO:0007669"/>
    <property type="project" value="UniProtKB-KW"/>
</dbReference>
<gene>
    <name evidence="4" type="ORF">ERS852471_00916</name>
</gene>
<dbReference type="EMBL" id="CYZX01000005">
    <property type="protein sequence ID" value="CUO08162.1"/>
    <property type="molecule type" value="Genomic_DNA"/>
</dbReference>
<reference evidence="4 5" key="1">
    <citation type="submission" date="2015-09" db="EMBL/GenBank/DDBJ databases">
        <authorList>
            <consortium name="Pathogen Informatics"/>
        </authorList>
    </citation>
    <scope>NUCLEOTIDE SEQUENCE [LARGE SCALE GENOMIC DNA]</scope>
    <source>
        <strain evidence="4 5">2789STDY5834856</strain>
    </source>
</reference>
<protein>
    <submittedName>
        <fullName evidence="4">Putative glycosylase</fullName>
    </submittedName>
</protein>
<dbReference type="InterPro" id="IPR023296">
    <property type="entry name" value="Glyco_hydro_beta-prop_sf"/>
</dbReference>
<organism evidence="4 5">
    <name type="scientific">Clostridium disporicum</name>
    <dbReference type="NCBI Taxonomy" id="84024"/>
    <lineage>
        <taxon>Bacteria</taxon>
        <taxon>Bacillati</taxon>
        <taxon>Bacillota</taxon>
        <taxon>Clostridia</taxon>
        <taxon>Eubacteriales</taxon>
        <taxon>Clostridiaceae</taxon>
        <taxon>Clostridium</taxon>
    </lineage>
</organism>
<sequence length="337" mass="38239">MVKIIGSELKNIPWQDKPEGYEGVVWRHSANPIIGWNPTKKTARIFNSAVVPYEDGFIVIFRADHKHGKPQLHLGRSKDGLKWDIEDEEIHWKDEAGNDYQPNYSYDPRLVKIEDTYYIVWCAEFGGAALGLGMTKDFKEFTRLENPFIPFNRNGVLFPRKINDKYMLLSRPSDSGHTPFGDIFLSESPDLVHWGKHRRVMSKGGSGWWQGTKIGGGAIPIETTEGWLLFYHGVSGTCNGFVYSMGAAILDKDNPSKVLYRTRDYLLTPEKDYETTGFVPNVAFPCATLHDAETGRIAIYYGAADTYVAVAYAQVDELVKYIKENSELVYGDDIEFR</sequence>
<dbReference type="Gene3D" id="2.115.10.20">
    <property type="entry name" value="Glycosyl hydrolase domain, family 43"/>
    <property type="match status" value="1"/>
</dbReference>
<dbReference type="PANTHER" id="PTHR34106">
    <property type="entry name" value="GLYCOSIDASE"/>
    <property type="match status" value="1"/>
</dbReference>
<proteinExistence type="inferred from homology"/>
<evidence type="ECO:0000313" key="4">
    <source>
        <dbReference type="EMBL" id="CUO08162.1"/>
    </source>
</evidence>